<keyword evidence="8" id="KW-0539">Nucleus</keyword>
<dbReference type="OrthoDB" id="2441647at2759"/>
<evidence type="ECO:0000313" key="17">
    <source>
        <dbReference type="Ensembl" id="ENSFHEP00000016768.1"/>
    </source>
</evidence>
<feature type="domain" description="IF rod" evidence="16">
    <location>
        <begin position="32"/>
        <end position="343"/>
    </location>
</feature>
<evidence type="ECO:0000256" key="14">
    <source>
        <dbReference type="SAM" id="Coils"/>
    </source>
</evidence>
<dbReference type="Gene3D" id="1.20.5.170">
    <property type="match status" value="1"/>
</dbReference>
<evidence type="ECO:0000313" key="18">
    <source>
        <dbReference type="Proteomes" id="UP000265000"/>
    </source>
</evidence>
<evidence type="ECO:0000256" key="9">
    <source>
        <dbReference type="ARBA" id="ARBA00037766"/>
    </source>
</evidence>
<evidence type="ECO:0000256" key="6">
    <source>
        <dbReference type="ARBA" id="ARBA00022754"/>
    </source>
</evidence>
<dbReference type="PROSITE" id="PS51842">
    <property type="entry name" value="IF_ROD_2"/>
    <property type="match status" value="1"/>
</dbReference>
<reference evidence="17" key="1">
    <citation type="submission" date="2025-08" db="UniProtKB">
        <authorList>
            <consortium name="Ensembl"/>
        </authorList>
    </citation>
    <scope>IDENTIFICATION</scope>
</reference>
<dbReference type="GO" id="GO:0016363">
    <property type="term" value="C:nuclear matrix"/>
    <property type="evidence" value="ECO:0007669"/>
    <property type="project" value="UniProtKB-SubCell"/>
</dbReference>
<sequence length="351" mass="40867">MSASNGSPSSPSSGGLQKSKPNEFNSTGKSEEKKDMVKLNDKFVQRIEKVKKLEEEKKKLETKLRILKGQDDYKADIDGYVRQEKDDRQRNIDNLKRDAEKLKDELEDIQKKVDDTKESYEDEIRKRSQLETEYILAKKELDEGHLNMVNDALDLEDLTRQLEFLRIGFDEEIKELQSMIKSETVTLPSSNTRSLDMDDYIKTIEAQYAEMATRAREEAELWNQRKIDALVETAGQKEQEVRDLRRDISDITRQIQRLNGDLEGIKRKEESVKTDIENVRKDGDDNMEKARKDIKELEAALKVNKQELAKQIRDYQELLNIKLALDIEIATYRRLLEGEEQRMAGIQGSDY</sequence>
<accession>A0A3Q2PSM4</accession>
<dbReference type="SUPFAM" id="SSF64593">
    <property type="entry name" value="Intermediate filament protein, coiled coil region"/>
    <property type="match status" value="2"/>
</dbReference>
<evidence type="ECO:0000259" key="16">
    <source>
        <dbReference type="PROSITE" id="PS51842"/>
    </source>
</evidence>
<comment type="function">
    <text evidence="9">Together with KRT19, helps to link the contractile apparatus to dystrophin at the costameres of striated muscle.</text>
</comment>
<evidence type="ECO:0000256" key="10">
    <source>
        <dbReference type="ARBA" id="ARBA00039429"/>
    </source>
</evidence>
<dbReference type="AlphaFoldDB" id="A0A3Q2PSM4"/>
<evidence type="ECO:0000256" key="2">
    <source>
        <dbReference type="ARBA" id="ARBA00004496"/>
    </source>
</evidence>
<dbReference type="InterPro" id="IPR018039">
    <property type="entry name" value="IF_conserved"/>
</dbReference>
<dbReference type="InterPro" id="IPR039008">
    <property type="entry name" value="IF_rod_dom"/>
</dbReference>
<dbReference type="PANTHER" id="PTHR45616">
    <property type="entry name" value="GATA-TYPE DOMAIN-CONTAINING PROTEIN"/>
    <property type="match status" value="1"/>
</dbReference>
<keyword evidence="4" id="KW-0963">Cytoplasm</keyword>
<reference evidence="17" key="2">
    <citation type="submission" date="2025-09" db="UniProtKB">
        <authorList>
            <consortium name="Ensembl"/>
        </authorList>
    </citation>
    <scope>IDENTIFICATION</scope>
</reference>
<dbReference type="PROSITE" id="PS00226">
    <property type="entry name" value="IF_ROD_1"/>
    <property type="match status" value="1"/>
</dbReference>
<keyword evidence="18" id="KW-1185">Reference proteome</keyword>
<dbReference type="PANTHER" id="PTHR45616:SF26">
    <property type="entry name" value="KERATIN, TYPE II CYTOSKELETAL 8"/>
    <property type="match status" value="1"/>
</dbReference>
<comment type="similarity">
    <text evidence="13">Belongs to the intermediate filament family.</text>
</comment>
<dbReference type="SMART" id="SM01391">
    <property type="entry name" value="Filament"/>
    <property type="match status" value="1"/>
</dbReference>
<evidence type="ECO:0000256" key="13">
    <source>
        <dbReference type="RuleBase" id="RU000685"/>
    </source>
</evidence>
<dbReference type="Proteomes" id="UP000265000">
    <property type="component" value="Unplaced"/>
</dbReference>
<dbReference type="Ensembl" id="ENSFHET00000033721.1">
    <property type="protein sequence ID" value="ENSFHEP00000016768.1"/>
    <property type="gene ID" value="ENSFHEG00000018469.1"/>
</dbReference>
<dbReference type="GeneID" id="105917435"/>
<dbReference type="STRING" id="8078.ENSFHEP00000016768"/>
<dbReference type="Pfam" id="PF00038">
    <property type="entry name" value="Filament"/>
    <property type="match status" value="1"/>
</dbReference>
<feature type="compositionally biased region" description="Low complexity" evidence="15">
    <location>
        <begin position="1"/>
        <end position="15"/>
    </location>
</feature>
<organism evidence="17 18">
    <name type="scientific">Fundulus heteroclitus</name>
    <name type="common">Killifish</name>
    <name type="synonym">Mummichog</name>
    <dbReference type="NCBI Taxonomy" id="8078"/>
    <lineage>
        <taxon>Eukaryota</taxon>
        <taxon>Metazoa</taxon>
        <taxon>Chordata</taxon>
        <taxon>Craniata</taxon>
        <taxon>Vertebrata</taxon>
        <taxon>Euteleostomi</taxon>
        <taxon>Actinopterygii</taxon>
        <taxon>Neopterygii</taxon>
        <taxon>Teleostei</taxon>
        <taxon>Neoteleostei</taxon>
        <taxon>Acanthomorphata</taxon>
        <taxon>Ovalentaria</taxon>
        <taxon>Atherinomorphae</taxon>
        <taxon>Cyprinodontiformes</taxon>
        <taxon>Fundulidae</taxon>
        <taxon>Fundulus</taxon>
    </lineage>
</organism>
<evidence type="ECO:0000256" key="1">
    <source>
        <dbReference type="ARBA" id="ARBA00004109"/>
    </source>
</evidence>
<feature type="coiled-coil region" evidence="14">
    <location>
        <begin position="227"/>
        <end position="318"/>
    </location>
</feature>
<keyword evidence="5" id="KW-0416">Keratin</keyword>
<dbReference type="GO" id="GO:0005654">
    <property type="term" value="C:nucleoplasm"/>
    <property type="evidence" value="ECO:0007669"/>
    <property type="project" value="UniProtKB-SubCell"/>
</dbReference>
<evidence type="ECO:0000256" key="12">
    <source>
        <dbReference type="ARBA" id="ARBA00042964"/>
    </source>
</evidence>
<name>A0A3Q2PSM4_FUNHE</name>
<feature type="region of interest" description="Disordered" evidence="15">
    <location>
        <begin position="1"/>
        <end position="38"/>
    </location>
</feature>
<feature type="compositionally biased region" description="Basic and acidic residues" evidence="15">
    <location>
        <begin position="29"/>
        <end position="38"/>
    </location>
</feature>
<evidence type="ECO:0000256" key="8">
    <source>
        <dbReference type="ARBA" id="ARBA00023242"/>
    </source>
</evidence>
<protein>
    <recommendedName>
        <fullName evidence="10">Keratin, type II cytoskeletal 8</fullName>
    </recommendedName>
    <alternativeName>
        <fullName evidence="12">Cytokeratin-8</fullName>
    </alternativeName>
    <alternativeName>
        <fullName evidence="11">Keratin-8</fullName>
    </alternativeName>
</protein>
<dbReference type="GeneTree" id="ENSGT00940000166665"/>
<evidence type="ECO:0000256" key="4">
    <source>
        <dbReference type="ARBA" id="ARBA00022490"/>
    </source>
</evidence>
<dbReference type="Gene3D" id="1.20.5.1160">
    <property type="entry name" value="Vasodilator-stimulated phosphoprotein"/>
    <property type="match status" value="1"/>
</dbReference>
<proteinExistence type="inferred from homology"/>
<keyword evidence="6 13" id="KW-0403">Intermediate filament</keyword>
<evidence type="ECO:0000256" key="11">
    <source>
        <dbReference type="ARBA" id="ARBA00042886"/>
    </source>
</evidence>
<evidence type="ECO:0000256" key="15">
    <source>
        <dbReference type="SAM" id="MobiDB-lite"/>
    </source>
</evidence>
<evidence type="ECO:0000256" key="3">
    <source>
        <dbReference type="ARBA" id="ARBA00004642"/>
    </source>
</evidence>
<dbReference type="GO" id="GO:0005737">
    <property type="term" value="C:cytoplasm"/>
    <property type="evidence" value="ECO:0007669"/>
    <property type="project" value="UniProtKB-SubCell"/>
</dbReference>
<evidence type="ECO:0000256" key="5">
    <source>
        <dbReference type="ARBA" id="ARBA00022744"/>
    </source>
</evidence>
<evidence type="ECO:0000256" key="7">
    <source>
        <dbReference type="ARBA" id="ARBA00023054"/>
    </source>
</evidence>
<dbReference type="Gene3D" id="1.20.5.500">
    <property type="entry name" value="Single helix bin"/>
    <property type="match status" value="1"/>
</dbReference>
<dbReference type="GO" id="GO:0005882">
    <property type="term" value="C:intermediate filament"/>
    <property type="evidence" value="ECO:0007669"/>
    <property type="project" value="UniProtKB-KW"/>
</dbReference>
<keyword evidence="7 14" id="KW-0175">Coiled coil</keyword>
<comment type="subcellular location">
    <subcellularLocation>
        <location evidence="2">Cytoplasm</location>
    </subcellularLocation>
    <subcellularLocation>
        <location evidence="1">Nucleus matrix</location>
    </subcellularLocation>
    <subcellularLocation>
        <location evidence="3">Nucleus</location>
        <location evidence="3">Nucleoplasm</location>
    </subcellularLocation>
</comment>